<evidence type="ECO:0000256" key="3">
    <source>
        <dbReference type="ARBA" id="ARBA00023015"/>
    </source>
</evidence>
<dbReference type="PIRSF" id="PIRSF002599">
    <property type="entry name" value="Cold_shock_A"/>
    <property type="match status" value="1"/>
</dbReference>
<dbReference type="RefSeq" id="WP_072551152.1">
    <property type="nucleotide sequence ID" value="NZ_CP021659.1"/>
</dbReference>
<keyword evidence="3" id="KW-0805">Transcription regulation</keyword>
<dbReference type="InterPro" id="IPR002059">
    <property type="entry name" value="CSP_DNA-bd"/>
</dbReference>
<dbReference type="InterPro" id="IPR011129">
    <property type="entry name" value="CSD"/>
</dbReference>
<dbReference type="InterPro" id="IPR012340">
    <property type="entry name" value="NA-bd_OB-fold"/>
</dbReference>
<feature type="domain" description="CSD" evidence="7">
    <location>
        <begin position="1"/>
        <end position="65"/>
    </location>
</feature>
<dbReference type="Gene3D" id="2.40.50.140">
    <property type="entry name" value="Nucleic acid-binding proteins"/>
    <property type="match status" value="1"/>
</dbReference>
<dbReference type="PRINTS" id="PR00050">
    <property type="entry name" value="COLDSHOCK"/>
</dbReference>
<dbReference type="InterPro" id="IPR012156">
    <property type="entry name" value="Cold_shock_CspA"/>
</dbReference>
<dbReference type="SUPFAM" id="SSF50249">
    <property type="entry name" value="Nucleic acid-binding proteins"/>
    <property type="match status" value="1"/>
</dbReference>
<protein>
    <submittedName>
        <fullName evidence="9">Cold-shock protein</fullName>
    </submittedName>
</protein>
<evidence type="ECO:0000256" key="4">
    <source>
        <dbReference type="ARBA" id="ARBA00023125"/>
    </source>
</evidence>
<comment type="subcellular location">
    <subcellularLocation>
        <location evidence="1">Cytoplasm</location>
    </subcellularLocation>
</comment>
<dbReference type="KEGG" id="fsm:CCS41_03450"/>
<evidence type="ECO:0000259" key="7">
    <source>
        <dbReference type="PROSITE" id="PS51857"/>
    </source>
</evidence>
<dbReference type="Pfam" id="PF00313">
    <property type="entry name" value="CSD"/>
    <property type="match status" value="1"/>
</dbReference>
<dbReference type="GO" id="GO:0005829">
    <property type="term" value="C:cytosol"/>
    <property type="evidence" value="ECO:0007669"/>
    <property type="project" value="UniProtKB-ARBA"/>
</dbReference>
<dbReference type="OrthoDB" id="9810590at2"/>
<keyword evidence="5" id="KW-0010">Activator</keyword>
<dbReference type="EMBL" id="CP021659">
    <property type="protein sequence ID" value="AWK13746.1"/>
    <property type="molecule type" value="Genomic_DNA"/>
</dbReference>
<dbReference type="SMART" id="SM00357">
    <property type="entry name" value="CSP"/>
    <property type="match status" value="1"/>
</dbReference>
<dbReference type="PANTHER" id="PTHR46565">
    <property type="entry name" value="COLD SHOCK DOMAIN PROTEIN 2"/>
    <property type="match status" value="1"/>
</dbReference>
<sequence>MKGSVKWFDEKKGFGFITPGDGSHDALVCSADIVTDGFKILNEGQIVEYDVEEGAKGPVAKNVRST</sequence>
<evidence type="ECO:0000313" key="9">
    <source>
        <dbReference type="EMBL" id="AWK13746.1"/>
    </source>
</evidence>
<evidence type="ECO:0000256" key="6">
    <source>
        <dbReference type="ARBA" id="ARBA00023163"/>
    </source>
</evidence>
<evidence type="ECO:0000313" key="10">
    <source>
        <dbReference type="Proteomes" id="UP000261875"/>
    </source>
</evidence>
<dbReference type="KEGG" id="fsm:CCS41_01850"/>
<proteinExistence type="predicted"/>
<keyword evidence="6" id="KW-0804">Transcription</keyword>
<evidence type="ECO:0000256" key="1">
    <source>
        <dbReference type="ARBA" id="ARBA00004496"/>
    </source>
</evidence>
<organism evidence="9 10">
    <name type="scientific">Candidatus Fukatsuia symbiotica</name>
    <dbReference type="NCBI Taxonomy" id="1878942"/>
    <lineage>
        <taxon>Bacteria</taxon>
        <taxon>Pseudomonadati</taxon>
        <taxon>Pseudomonadota</taxon>
        <taxon>Gammaproteobacteria</taxon>
        <taxon>Enterobacterales</taxon>
        <taxon>Yersiniaceae</taxon>
        <taxon>Candidatus Fukatsuia</taxon>
    </lineage>
</organism>
<gene>
    <name evidence="8" type="ORF">CCS41_01850</name>
    <name evidence="9" type="ORF">CCS41_03450</name>
</gene>
<evidence type="ECO:0000256" key="5">
    <source>
        <dbReference type="ARBA" id="ARBA00023159"/>
    </source>
</evidence>
<keyword evidence="4" id="KW-0238">DNA-binding</keyword>
<dbReference type="STRING" id="1878942.GCA_900128755_01741"/>
<reference evidence="9 10" key="1">
    <citation type="submission" date="2017-05" db="EMBL/GenBank/DDBJ databases">
        <title>Genome sequence of Candidatus Fukatsuia symbiotica and Candidatus Hamiltonella defensa from Acyrthosiphon pisum strain 5D.</title>
        <authorList>
            <person name="Patel V.A."/>
            <person name="Chevignon G."/>
            <person name="Russell J.A."/>
            <person name="Oliver K.M."/>
        </authorList>
    </citation>
    <scope>NUCLEOTIDE SEQUENCE [LARGE SCALE GENOMIC DNA]</scope>
    <source>
        <strain evidence="9 10">5D</strain>
    </source>
</reference>
<dbReference type="CDD" id="cd04458">
    <property type="entry name" value="CSP_CDS"/>
    <property type="match status" value="1"/>
</dbReference>
<dbReference type="GO" id="GO:0003677">
    <property type="term" value="F:DNA binding"/>
    <property type="evidence" value="ECO:0007669"/>
    <property type="project" value="UniProtKB-KW"/>
</dbReference>
<dbReference type="PANTHER" id="PTHR46565:SF20">
    <property type="entry name" value="COLD SHOCK DOMAIN-CONTAINING PROTEIN 4"/>
    <property type="match status" value="1"/>
</dbReference>
<dbReference type="Proteomes" id="UP000261875">
    <property type="component" value="Chromosome"/>
</dbReference>
<keyword evidence="2" id="KW-0963">Cytoplasm</keyword>
<keyword evidence="10" id="KW-1185">Reference proteome</keyword>
<name>A0A2U8I3N8_9GAMM</name>
<dbReference type="AlphaFoldDB" id="A0A2U8I3N8"/>
<dbReference type="EMBL" id="CP021659">
    <property type="protein sequence ID" value="AWK13530.1"/>
    <property type="molecule type" value="Genomic_DNA"/>
</dbReference>
<accession>A0A2U8I3N8</accession>
<dbReference type="PROSITE" id="PS51857">
    <property type="entry name" value="CSD_2"/>
    <property type="match status" value="1"/>
</dbReference>
<evidence type="ECO:0000313" key="8">
    <source>
        <dbReference type="EMBL" id="AWK13530.1"/>
    </source>
</evidence>
<evidence type="ECO:0000256" key="2">
    <source>
        <dbReference type="ARBA" id="ARBA00022490"/>
    </source>
</evidence>